<evidence type="ECO:0000313" key="3">
    <source>
        <dbReference type="Proteomes" id="UP000185003"/>
    </source>
</evidence>
<reference evidence="2 3" key="1">
    <citation type="submission" date="2016-11" db="EMBL/GenBank/DDBJ databases">
        <authorList>
            <person name="Jaros S."/>
            <person name="Januszkiewicz K."/>
            <person name="Wedrychowicz H."/>
        </authorList>
    </citation>
    <scope>NUCLEOTIDE SEQUENCE [LARGE SCALE GENOMIC DNA]</scope>
    <source>
        <strain evidence="2 3">DSM 24787</strain>
    </source>
</reference>
<proteinExistence type="predicted"/>
<protein>
    <submittedName>
        <fullName evidence="2">Outer membrane protein beta-barrel domain-containing protein</fullName>
    </submittedName>
</protein>
<dbReference type="STRING" id="536979.SAMN04488055_0318"/>
<evidence type="ECO:0000259" key="1">
    <source>
        <dbReference type="Pfam" id="PF13568"/>
    </source>
</evidence>
<sequence>MKVILLSTLISIATLPVCAQLSIGVIGGYSHATQRISGRTFSNTEFDSPNPAIFADAKYSPQWHGGVIADLGLLKGLHIQPQVLISSKGLKEEEKRTDEHWVEGTYKTRLIYLEIPLNLVYKIRLGPGKIAFGAGPYFAFPLSGTYKDNGKVIDPSGRVVSEFTTEQNIQFDDYPGNGFMGKAYKNSDAGVNFIAGYEFKNGLLFNINYSLGLTDVYPKDPEVRKNVYFGISAGYQFRLWRR</sequence>
<organism evidence="2 3">
    <name type="scientific">Chitinophaga niabensis</name>
    <dbReference type="NCBI Taxonomy" id="536979"/>
    <lineage>
        <taxon>Bacteria</taxon>
        <taxon>Pseudomonadati</taxon>
        <taxon>Bacteroidota</taxon>
        <taxon>Chitinophagia</taxon>
        <taxon>Chitinophagales</taxon>
        <taxon>Chitinophagaceae</taxon>
        <taxon>Chitinophaga</taxon>
    </lineage>
</organism>
<accession>A0A1N6D5P5</accession>
<gene>
    <name evidence="2" type="ORF">SAMN04488055_0318</name>
</gene>
<evidence type="ECO:0000313" key="2">
    <source>
        <dbReference type="EMBL" id="SIN66138.1"/>
    </source>
</evidence>
<dbReference type="AlphaFoldDB" id="A0A1N6D5P5"/>
<dbReference type="Pfam" id="PF13568">
    <property type="entry name" value="OMP_b-brl_2"/>
    <property type="match status" value="1"/>
</dbReference>
<name>A0A1N6D5P5_9BACT</name>
<keyword evidence="3" id="KW-1185">Reference proteome</keyword>
<feature type="domain" description="Outer membrane protein beta-barrel" evidence="1">
    <location>
        <begin position="22"/>
        <end position="216"/>
    </location>
</feature>
<dbReference type="InterPro" id="IPR025665">
    <property type="entry name" value="Beta-barrel_OMP_2"/>
</dbReference>
<dbReference type="RefSeq" id="WP_074237425.1">
    <property type="nucleotide sequence ID" value="NZ_FSRA01000001.1"/>
</dbReference>
<dbReference type="OrthoDB" id="981722at2"/>
<dbReference type="EMBL" id="FSRA01000001">
    <property type="protein sequence ID" value="SIN66138.1"/>
    <property type="molecule type" value="Genomic_DNA"/>
</dbReference>
<dbReference type="Proteomes" id="UP000185003">
    <property type="component" value="Unassembled WGS sequence"/>
</dbReference>